<name>A0A2P6AR11_9GAMM</name>
<organism evidence="2 3">
    <name type="scientific">Amnimonas aquatica</name>
    <dbReference type="NCBI Taxonomy" id="2094561"/>
    <lineage>
        <taxon>Bacteria</taxon>
        <taxon>Pseudomonadati</taxon>
        <taxon>Pseudomonadota</taxon>
        <taxon>Gammaproteobacteria</taxon>
        <taxon>Moraxellales</taxon>
        <taxon>Moraxellaceae</taxon>
        <taxon>Amnimonas</taxon>
    </lineage>
</organism>
<dbReference type="InterPro" id="IPR041851">
    <property type="entry name" value="RecD_N_sf"/>
</dbReference>
<dbReference type="Pfam" id="PF21185">
    <property type="entry name" value="RecD_N"/>
    <property type="match status" value="1"/>
</dbReference>
<dbReference type="Proteomes" id="UP000243900">
    <property type="component" value="Unassembled WGS sequence"/>
</dbReference>
<dbReference type="Gene3D" id="1.10.10.1020">
    <property type="entry name" value="RecBCD complex, subunit RecD, N-terminal domain"/>
    <property type="match status" value="1"/>
</dbReference>
<reference evidence="3" key="1">
    <citation type="submission" date="2018-02" db="EMBL/GenBank/DDBJ databases">
        <title>Genome sequencing of Solimonas sp. HR-BB.</title>
        <authorList>
            <person name="Lee Y."/>
            <person name="Jeon C.O."/>
        </authorList>
    </citation>
    <scope>NUCLEOTIDE SEQUENCE [LARGE SCALE GENOMIC DNA]</scope>
    <source>
        <strain evidence="3">HR-E</strain>
    </source>
</reference>
<sequence length="124" mass="12635">MSAASLPDSLRQAAAAGLLRPLDLALAAWLAEAEPGLPEVVLALAALTSQQHGQGHLCLDLAQLRADPAAFGLDVPAADGLRASWSDRSLPGLRARLGLSAVIGGPAAGASPLVLDGDLLYLRR</sequence>
<dbReference type="AlphaFoldDB" id="A0A2P6AR11"/>
<dbReference type="InterPro" id="IPR049550">
    <property type="entry name" value="RecD_N"/>
</dbReference>
<evidence type="ECO:0000313" key="2">
    <source>
        <dbReference type="EMBL" id="PQA33671.1"/>
    </source>
</evidence>
<proteinExistence type="predicted"/>
<dbReference type="RefSeq" id="WP_241146799.1">
    <property type="nucleotide sequence ID" value="NZ_PTQZ01000243.1"/>
</dbReference>
<gene>
    <name evidence="2" type="ORF">C5O18_08550</name>
</gene>
<comment type="caution">
    <text evidence="2">The sequence shown here is derived from an EMBL/GenBank/DDBJ whole genome shotgun (WGS) entry which is preliminary data.</text>
</comment>
<protein>
    <submittedName>
        <fullName evidence="2">Exodeoxyribonuclease V subunit alpha</fullName>
    </submittedName>
</protein>
<feature type="domain" description="RecBCD enzyme subunit RecD N-terminal" evidence="1">
    <location>
        <begin position="16"/>
        <end position="121"/>
    </location>
</feature>
<dbReference type="EMBL" id="PTQZ01000243">
    <property type="protein sequence ID" value="PQA33671.1"/>
    <property type="molecule type" value="Genomic_DNA"/>
</dbReference>
<feature type="non-terminal residue" evidence="2">
    <location>
        <position position="124"/>
    </location>
</feature>
<keyword evidence="3" id="KW-1185">Reference proteome</keyword>
<evidence type="ECO:0000259" key="1">
    <source>
        <dbReference type="Pfam" id="PF21185"/>
    </source>
</evidence>
<accession>A0A2P6AR11</accession>
<evidence type="ECO:0000313" key="3">
    <source>
        <dbReference type="Proteomes" id="UP000243900"/>
    </source>
</evidence>